<dbReference type="Proteomes" id="UP000324897">
    <property type="component" value="Chromosome 3"/>
</dbReference>
<feature type="compositionally biased region" description="Gly residues" evidence="1">
    <location>
        <begin position="32"/>
        <end position="44"/>
    </location>
</feature>
<organism evidence="2 3">
    <name type="scientific">Eragrostis curvula</name>
    <name type="common">weeping love grass</name>
    <dbReference type="NCBI Taxonomy" id="38414"/>
    <lineage>
        <taxon>Eukaryota</taxon>
        <taxon>Viridiplantae</taxon>
        <taxon>Streptophyta</taxon>
        <taxon>Embryophyta</taxon>
        <taxon>Tracheophyta</taxon>
        <taxon>Spermatophyta</taxon>
        <taxon>Magnoliopsida</taxon>
        <taxon>Liliopsida</taxon>
        <taxon>Poales</taxon>
        <taxon>Poaceae</taxon>
        <taxon>PACMAD clade</taxon>
        <taxon>Chloridoideae</taxon>
        <taxon>Eragrostideae</taxon>
        <taxon>Eragrostidinae</taxon>
        <taxon>Eragrostis</taxon>
    </lineage>
</organism>
<dbReference type="Gramene" id="TVU11686">
    <property type="protein sequence ID" value="TVU11686"/>
    <property type="gene ID" value="EJB05_45286"/>
</dbReference>
<comment type="caution">
    <text evidence="2">The sequence shown here is derived from an EMBL/GenBank/DDBJ whole genome shotgun (WGS) entry which is preliminary data.</text>
</comment>
<feature type="non-terminal residue" evidence="2">
    <location>
        <position position="1"/>
    </location>
</feature>
<proteinExistence type="predicted"/>
<sequence>DFGGATTDRYFSTTAEDDGTCDSVQRSSGRRSGSGGTKITGGGAAAPVSEAAITEAGGVLDPFSAFIPIELGGSGAGFVGSMAPLHWIRDL</sequence>
<reference evidence="2 3" key="1">
    <citation type="journal article" date="2019" name="Sci. Rep.">
        <title>A high-quality genome of Eragrostis curvula grass provides insights into Poaceae evolution and supports new strategies to enhance forage quality.</title>
        <authorList>
            <person name="Carballo J."/>
            <person name="Santos B.A.C.M."/>
            <person name="Zappacosta D."/>
            <person name="Garbus I."/>
            <person name="Selva J.P."/>
            <person name="Gallo C.A."/>
            <person name="Diaz A."/>
            <person name="Albertini E."/>
            <person name="Caccamo M."/>
            <person name="Echenique V."/>
        </authorList>
    </citation>
    <scope>NUCLEOTIDE SEQUENCE [LARGE SCALE GENOMIC DNA]</scope>
    <source>
        <strain evidence="3">cv. Victoria</strain>
        <tissue evidence="2">Leaf</tissue>
    </source>
</reference>
<dbReference type="EMBL" id="RWGY01000039">
    <property type="protein sequence ID" value="TVU11686.1"/>
    <property type="molecule type" value="Genomic_DNA"/>
</dbReference>
<evidence type="ECO:0000313" key="3">
    <source>
        <dbReference type="Proteomes" id="UP000324897"/>
    </source>
</evidence>
<dbReference type="AlphaFoldDB" id="A0A5J9TJU1"/>
<protein>
    <submittedName>
        <fullName evidence="2">Uncharacterized protein</fullName>
    </submittedName>
</protein>
<accession>A0A5J9TJU1</accession>
<evidence type="ECO:0000313" key="2">
    <source>
        <dbReference type="EMBL" id="TVU11686.1"/>
    </source>
</evidence>
<feature type="region of interest" description="Disordered" evidence="1">
    <location>
        <begin position="1"/>
        <end position="45"/>
    </location>
</feature>
<evidence type="ECO:0000256" key="1">
    <source>
        <dbReference type="SAM" id="MobiDB-lite"/>
    </source>
</evidence>
<name>A0A5J9TJU1_9POAL</name>
<gene>
    <name evidence="2" type="ORF">EJB05_45286</name>
</gene>
<keyword evidence="3" id="KW-1185">Reference proteome</keyword>